<accession>A0A0H5QN16</accession>
<protein>
    <submittedName>
        <fullName evidence="1">Uncharacterized protein</fullName>
    </submittedName>
</protein>
<organism evidence="1">
    <name type="scientific">uncultured prokaryote</name>
    <dbReference type="NCBI Taxonomy" id="198431"/>
    <lineage>
        <taxon>unclassified sequences</taxon>
        <taxon>environmental samples</taxon>
    </lineage>
</organism>
<proteinExistence type="predicted"/>
<dbReference type="AlphaFoldDB" id="A0A0H5QN16"/>
<reference evidence="1" key="1">
    <citation type="submission" date="2015-06" db="EMBL/GenBank/DDBJ databases">
        <authorList>
            <person name="Joergensen T."/>
        </authorList>
    </citation>
    <scope>NUCLEOTIDE SEQUENCE</scope>
    <source>
        <strain evidence="1">RGFK1394</strain>
    </source>
</reference>
<reference evidence="1" key="2">
    <citation type="submission" date="2015-07" db="EMBL/GenBank/DDBJ databases">
        <title>Plasmids, circular viruses and viroids from rat gut.</title>
        <authorList>
            <person name="Jorgensen T.J."/>
            <person name="Hansen M.A."/>
            <person name="Xu Z."/>
            <person name="Tabak M.A."/>
            <person name="Sorensen S.J."/>
            <person name="Hansen L.H."/>
        </authorList>
    </citation>
    <scope>NUCLEOTIDE SEQUENCE</scope>
    <source>
        <strain evidence="1">RGFK1394</strain>
    </source>
</reference>
<sequence length="56" mass="6469">MTPHGPELRYIGGKYVLEEVHMRLCGECARGEYETLHNVRFVSLSYHDGSPVLHKR</sequence>
<dbReference type="EMBL" id="LN853947">
    <property type="protein sequence ID" value="CRY97157.1"/>
    <property type="molecule type" value="Genomic_DNA"/>
</dbReference>
<name>A0A0H5QN16_9ZZZZ</name>
<evidence type="ECO:0000313" key="1">
    <source>
        <dbReference type="EMBL" id="CRY97157.1"/>
    </source>
</evidence>